<sequence>MIETQEHKELRDTVRRFVETEINPHATDWDAAGEIPLHDLFARLGKLGLLGISRPREYGGLALDYSFEMVMAEEMGAAHSPSFGMALGAHTNMATPALARFGSDALRAEFLAPAIAGQMVASIAVSEPHAGSDVAAIRTTARSDGDDYVINGQKMWITNSTQADFFCVLANTGDGDRHGNKSLIVVPSNTPGVTVGGKLQKIGMRGSDTAPIFFEDVRVPKRYRIGDESRGFTYQMQQFQEERLYGAAMAIKGLELCVTSTIEYTRDRQAFGQPILDNQVVHFALAEMQTEVEALRALLWRATEAYVAGEDVTLLASMAKLKAGRLSRTIPDQCLQFWGGMGYVEESIINRLYRDLRIVPIGGGADEVMQGIICKLMGIAPGRG</sequence>
<evidence type="ECO:0000256" key="6">
    <source>
        <dbReference type="RuleBase" id="RU362125"/>
    </source>
</evidence>
<dbReference type="PIRSF" id="PIRSF016578">
    <property type="entry name" value="HsaA"/>
    <property type="match status" value="1"/>
</dbReference>
<organism evidence="10 11">
    <name type="scientific">Jhaorihella thermophila</name>
    <dbReference type="NCBI Taxonomy" id="488547"/>
    <lineage>
        <taxon>Bacteria</taxon>
        <taxon>Pseudomonadati</taxon>
        <taxon>Pseudomonadota</taxon>
        <taxon>Alphaproteobacteria</taxon>
        <taxon>Rhodobacterales</taxon>
        <taxon>Paracoccaceae</taxon>
        <taxon>Jhaorihella</taxon>
    </lineage>
</organism>
<evidence type="ECO:0000259" key="9">
    <source>
        <dbReference type="Pfam" id="PF02771"/>
    </source>
</evidence>
<dbReference type="PANTHER" id="PTHR48083:SF6">
    <property type="entry name" value="ACYL-COA DEHYDROGENASE 6"/>
    <property type="match status" value="1"/>
</dbReference>
<dbReference type="PANTHER" id="PTHR48083">
    <property type="entry name" value="MEDIUM-CHAIN SPECIFIC ACYL-COA DEHYDROGENASE, MITOCHONDRIAL-RELATED"/>
    <property type="match status" value="1"/>
</dbReference>
<evidence type="ECO:0000256" key="1">
    <source>
        <dbReference type="ARBA" id="ARBA00001974"/>
    </source>
</evidence>
<dbReference type="Gene3D" id="1.20.140.10">
    <property type="entry name" value="Butyryl-CoA Dehydrogenase, subunit A, domain 3"/>
    <property type="match status" value="1"/>
</dbReference>
<dbReference type="SUPFAM" id="SSF56645">
    <property type="entry name" value="Acyl-CoA dehydrogenase NM domain-like"/>
    <property type="match status" value="1"/>
</dbReference>
<dbReference type="SUPFAM" id="SSF47203">
    <property type="entry name" value="Acyl-CoA dehydrogenase C-terminal domain-like"/>
    <property type="match status" value="1"/>
</dbReference>
<accession>A0A1H5URZ3</accession>
<feature type="domain" description="Acyl-CoA dehydrogenase/oxidase N-terminal" evidence="9">
    <location>
        <begin position="4"/>
        <end position="117"/>
    </location>
</feature>
<evidence type="ECO:0000313" key="11">
    <source>
        <dbReference type="Proteomes" id="UP000236742"/>
    </source>
</evidence>
<keyword evidence="3 6" id="KW-0285">Flavoprotein</keyword>
<dbReference type="GO" id="GO:0050660">
    <property type="term" value="F:flavin adenine dinucleotide binding"/>
    <property type="evidence" value="ECO:0007669"/>
    <property type="project" value="InterPro"/>
</dbReference>
<dbReference type="AlphaFoldDB" id="A0A1H5URZ3"/>
<dbReference type="Gene3D" id="1.10.540.10">
    <property type="entry name" value="Acyl-CoA dehydrogenase/oxidase, N-terminal domain"/>
    <property type="match status" value="1"/>
</dbReference>
<keyword evidence="5 6" id="KW-0560">Oxidoreductase</keyword>
<dbReference type="InterPro" id="IPR009075">
    <property type="entry name" value="AcylCo_DH/oxidase_C"/>
</dbReference>
<gene>
    <name evidence="10" type="ORF">SAMN05421751_104209</name>
</gene>
<evidence type="ECO:0000313" key="10">
    <source>
        <dbReference type="EMBL" id="SEF77211.1"/>
    </source>
</evidence>
<feature type="domain" description="Acyl-CoA oxidase/dehydrogenase middle" evidence="8">
    <location>
        <begin position="123"/>
        <end position="217"/>
    </location>
</feature>
<dbReference type="InterPro" id="IPR013786">
    <property type="entry name" value="AcylCoA_DH/ox_N"/>
</dbReference>
<dbReference type="GO" id="GO:0003995">
    <property type="term" value="F:acyl-CoA dehydrogenase activity"/>
    <property type="evidence" value="ECO:0007669"/>
    <property type="project" value="InterPro"/>
</dbReference>
<dbReference type="Gene3D" id="2.40.110.10">
    <property type="entry name" value="Butyryl-CoA Dehydrogenase, subunit A, domain 2"/>
    <property type="match status" value="1"/>
</dbReference>
<protein>
    <submittedName>
        <fullName evidence="10">Citronellyl-CoA dehydrogenase</fullName>
    </submittedName>
</protein>
<dbReference type="Pfam" id="PF00441">
    <property type="entry name" value="Acyl-CoA_dh_1"/>
    <property type="match status" value="1"/>
</dbReference>
<proteinExistence type="inferred from homology"/>
<dbReference type="InterPro" id="IPR037069">
    <property type="entry name" value="AcylCoA_DH/ox_N_sf"/>
</dbReference>
<comment type="cofactor">
    <cofactor evidence="1 6">
        <name>FAD</name>
        <dbReference type="ChEBI" id="CHEBI:57692"/>
    </cofactor>
</comment>
<dbReference type="InterPro" id="IPR006089">
    <property type="entry name" value="Acyl-CoA_DH_CS"/>
</dbReference>
<name>A0A1H5URZ3_9RHOB</name>
<comment type="similarity">
    <text evidence="2 6">Belongs to the acyl-CoA dehydrogenase family.</text>
</comment>
<keyword evidence="4 6" id="KW-0274">FAD</keyword>
<dbReference type="PROSITE" id="PS00073">
    <property type="entry name" value="ACYL_COA_DH_2"/>
    <property type="match status" value="1"/>
</dbReference>
<dbReference type="InterPro" id="IPR046373">
    <property type="entry name" value="Acyl-CoA_Oxase/DH_mid-dom_sf"/>
</dbReference>
<evidence type="ECO:0000256" key="2">
    <source>
        <dbReference type="ARBA" id="ARBA00009347"/>
    </source>
</evidence>
<dbReference type="InterPro" id="IPR009100">
    <property type="entry name" value="AcylCoA_DH/oxidase_NM_dom_sf"/>
</dbReference>
<reference evidence="10 11" key="1">
    <citation type="submission" date="2016-10" db="EMBL/GenBank/DDBJ databases">
        <authorList>
            <person name="de Groot N.N."/>
        </authorList>
    </citation>
    <scope>NUCLEOTIDE SEQUENCE [LARGE SCALE GENOMIC DNA]</scope>
    <source>
        <strain evidence="10 11">DSM 23413</strain>
    </source>
</reference>
<dbReference type="InterPro" id="IPR006091">
    <property type="entry name" value="Acyl-CoA_Oxase/DH_mid-dom"/>
</dbReference>
<dbReference type="Proteomes" id="UP000236742">
    <property type="component" value="Unassembled WGS sequence"/>
</dbReference>
<dbReference type="FunFam" id="1.20.140.10:FF:000001">
    <property type="entry name" value="Acyl-CoA dehydrogenase"/>
    <property type="match status" value="1"/>
</dbReference>
<evidence type="ECO:0000256" key="4">
    <source>
        <dbReference type="ARBA" id="ARBA00022827"/>
    </source>
</evidence>
<evidence type="ECO:0000259" key="7">
    <source>
        <dbReference type="Pfam" id="PF00441"/>
    </source>
</evidence>
<dbReference type="PROSITE" id="PS00072">
    <property type="entry name" value="ACYL_COA_DH_1"/>
    <property type="match status" value="1"/>
</dbReference>
<dbReference type="OrthoDB" id="9775090at2"/>
<evidence type="ECO:0000256" key="3">
    <source>
        <dbReference type="ARBA" id="ARBA00022630"/>
    </source>
</evidence>
<evidence type="ECO:0000256" key="5">
    <source>
        <dbReference type="ARBA" id="ARBA00023002"/>
    </source>
</evidence>
<dbReference type="Pfam" id="PF02770">
    <property type="entry name" value="Acyl-CoA_dh_M"/>
    <property type="match status" value="1"/>
</dbReference>
<dbReference type="InterPro" id="IPR036250">
    <property type="entry name" value="AcylCo_DH-like_C"/>
</dbReference>
<dbReference type="GO" id="GO:0005737">
    <property type="term" value="C:cytoplasm"/>
    <property type="evidence" value="ECO:0007669"/>
    <property type="project" value="TreeGrafter"/>
</dbReference>
<dbReference type="EMBL" id="FNVD01000004">
    <property type="protein sequence ID" value="SEF77211.1"/>
    <property type="molecule type" value="Genomic_DNA"/>
</dbReference>
<keyword evidence="11" id="KW-1185">Reference proteome</keyword>
<dbReference type="InterPro" id="IPR050741">
    <property type="entry name" value="Acyl-CoA_dehydrogenase"/>
</dbReference>
<dbReference type="GO" id="GO:0033539">
    <property type="term" value="P:fatty acid beta-oxidation using acyl-CoA dehydrogenase"/>
    <property type="evidence" value="ECO:0007669"/>
    <property type="project" value="TreeGrafter"/>
</dbReference>
<dbReference type="FunFam" id="2.40.110.10:FF:000002">
    <property type="entry name" value="Acyl-CoA dehydrogenase fadE12"/>
    <property type="match status" value="1"/>
</dbReference>
<dbReference type="RefSeq" id="WP_104007422.1">
    <property type="nucleotide sequence ID" value="NZ_FNVD01000004.1"/>
</dbReference>
<feature type="domain" description="Acyl-CoA dehydrogenase/oxidase C-terminal" evidence="7">
    <location>
        <begin position="230"/>
        <end position="375"/>
    </location>
</feature>
<evidence type="ECO:0000259" key="8">
    <source>
        <dbReference type="Pfam" id="PF02770"/>
    </source>
</evidence>
<dbReference type="Pfam" id="PF02771">
    <property type="entry name" value="Acyl-CoA_dh_N"/>
    <property type="match status" value="1"/>
</dbReference>